<feature type="signal peptide" evidence="1">
    <location>
        <begin position="1"/>
        <end position="21"/>
    </location>
</feature>
<gene>
    <name evidence="2" type="ORF">QWT69_03510</name>
</gene>
<protein>
    <submittedName>
        <fullName evidence="2">Uncharacterized protein</fullName>
    </submittedName>
</protein>
<name>A0ABZ0L7V4_9BACL</name>
<organism evidence="2 3">
    <name type="scientific">Sporosarcina oncorhynchi</name>
    <dbReference type="NCBI Taxonomy" id="3056444"/>
    <lineage>
        <taxon>Bacteria</taxon>
        <taxon>Bacillati</taxon>
        <taxon>Bacillota</taxon>
        <taxon>Bacilli</taxon>
        <taxon>Bacillales</taxon>
        <taxon>Caryophanaceae</taxon>
        <taxon>Sporosarcina</taxon>
    </lineage>
</organism>
<feature type="chain" id="PRO_5046488303" evidence="1">
    <location>
        <begin position="22"/>
        <end position="41"/>
    </location>
</feature>
<evidence type="ECO:0000313" key="2">
    <source>
        <dbReference type="EMBL" id="WOV88205.1"/>
    </source>
</evidence>
<evidence type="ECO:0000313" key="3">
    <source>
        <dbReference type="Proteomes" id="UP001303902"/>
    </source>
</evidence>
<dbReference type="Proteomes" id="UP001303902">
    <property type="component" value="Chromosome"/>
</dbReference>
<reference evidence="2 3" key="1">
    <citation type="submission" date="2023-06" db="EMBL/GenBank/DDBJ databases">
        <title>Sporosarcina sp. nov., isolated from Korean tranditional fermented seafood 'Jeotgal'.</title>
        <authorList>
            <person name="Yang A.I."/>
            <person name="Shin N.-R."/>
        </authorList>
    </citation>
    <scope>NUCLEOTIDE SEQUENCE [LARGE SCALE GENOMIC DNA]</scope>
    <source>
        <strain evidence="2 3">T2O-4</strain>
    </source>
</reference>
<sequence>MKKKMMTLLFCFGMLSLFAFGNEGMSDIQGRPEVGPPHEKG</sequence>
<accession>A0ABZ0L7V4</accession>
<proteinExistence type="predicted"/>
<dbReference type="RefSeq" id="WP_317969017.1">
    <property type="nucleotide sequence ID" value="NZ_CP129118.1"/>
</dbReference>
<evidence type="ECO:0000256" key="1">
    <source>
        <dbReference type="SAM" id="SignalP"/>
    </source>
</evidence>
<keyword evidence="3" id="KW-1185">Reference proteome</keyword>
<dbReference type="EMBL" id="CP129118">
    <property type="protein sequence ID" value="WOV88205.1"/>
    <property type="molecule type" value="Genomic_DNA"/>
</dbReference>
<keyword evidence="1" id="KW-0732">Signal</keyword>